<organism evidence="7 8">
    <name type="scientific">Fervidicola ferrireducens</name>
    <dbReference type="NCBI Taxonomy" id="520764"/>
    <lineage>
        <taxon>Bacteria</taxon>
        <taxon>Bacillati</taxon>
        <taxon>Bacillota</taxon>
        <taxon>Clostridia</taxon>
        <taxon>Thermosediminibacterales</taxon>
        <taxon>Thermosediminibacteraceae</taxon>
        <taxon>Fervidicola</taxon>
    </lineage>
</organism>
<keyword evidence="3" id="KW-0547">Nucleotide-binding</keyword>
<proteinExistence type="inferred from homology"/>
<evidence type="ECO:0000256" key="3">
    <source>
        <dbReference type="ARBA" id="ARBA00022741"/>
    </source>
</evidence>
<dbReference type="RefSeq" id="WP_083514981.1">
    <property type="nucleotide sequence ID" value="NZ_LOED01000002.1"/>
</dbReference>
<dbReference type="InterPro" id="IPR002423">
    <property type="entry name" value="Cpn60/GroEL/TCP-1"/>
</dbReference>
<dbReference type="SUPFAM" id="SSF48592">
    <property type="entry name" value="GroEL equatorial domain-like"/>
    <property type="match status" value="1"/>
</dbReference>
<dbReference type="PANTHER" id="PTHR11353">
    <property type="entry name" value="CHAPERONIN"/>
    <property type="match status" value="1"/>
</dbReference>
<dbReference type="PATRIC" id="fig|520764.3.peg.298"/>
<name>A0A140LD98_9FIRM</name>
<dbReference type="GO" id="GO:0051082">
    <property type="term" value="F:unfolded protein binding"/>
    <property type="evidence" value="ECO:0007669"/>
    <property type="project" value="InterPro"/>
</dbReference>
<dbReference type="InterPro" id="IPR002194">
    <property type="entry name" value="Chaperonin_TCP-1_CS"/>
</dbReference>
<dbReference type="InterPro" id="IPR017998">
    <property type="entry name" value="Chaperone_TCP-1"/>
</dbReference>
<dbReference type="GO" id="GO:0016887">
    <property type="term" value="F:ATP hydrolysis activity"/>
    <property type="evidence" value="ECO:0007669"/>
    <property type="project" value="InterPro"/>
</dbReference>
<evidence type="ECO:0000256" key="1">
    <source>
        <dbReference type="ARBA" id="ARBA00006607"/>
    </source>
</evidence>
<evidence type="ECO:0000256" key="2">
    <source>
        <dbReference type="ARBA" id="ARBA00008020"/>
    </source>
</evidence>
<dbReference type="Gene3D" id="3.30.260.10">
    <property type="entry name" value="TCP-1-like chaperonin intermediate domain"/>
    <property type="match status" value="1"/>
</dbReference>
<dbReference type="Pfam" id="PF00118">
    <property type="entry name" value="Cpn60_TCP1"/>
    <property type="match status" value="1"/>
</dbReference>
<evidence type="ECO:0000256" key="5">
    <source>
        <dbReference type="ARBA" id="ARBA00023186"/>
    </source>
</evidence>
<dbReference type="InterPro" id="IPR027410">
    <property type="entry name" value="TCP-1-like_intermed_sf"/>
</dbReference>
<dbReference type="SUPFAM" id="SSF52029">
    <property type="entry name" value="GroEL apical domain-like"/>
    <property type="match status" value="1"/>
</dbReference>
<evidence type="ECO:0000256" key="4">
    <source>
        <dbReference type="ARBA" id="ARBA00022840"/>
    </source>
</evidence>
<protein>
    <submittedName>
        <fullName evidence="7">60 kDa chaperonin</fullName>
    </submittedName>
</protein>
<dbReference type="PRINTS" id="PR00304">
    <property type="entry name" value="TCOMPLEXTCP1"/>
</dbReference>
<dbReference type="PROSITE" id="PS00751">
    <property type="entry name" value="TCP1_2"/>
    <property type="match status" value="1"/>
</dbReference>
<dbReference type="AlphaFoldDB" id="A0A140LD98"/>
<evidence type="ECO:0000313" key="8">
    <source>
        <dbReference type="Proteomes" id="UP000070427"/>
    </source>
</evidence>
<dbReference type="Proteomes" id="UP000070427">
    <property type="component" value="Unassembled WGS sequence"/>
</dbReference>
<keyword evidence="8" id="KW-1185">Reference proteome</keyword>
<dbReference type="Gene3D" id="1.10.560.10">
    <property type="entry name" value="GroEL-like equatorial domain"/>
    <property type="match status" value="1"/>
</dbReference>
<dbReference type="STRING" id="520764.AN618_02790"/>
<dbReference type="CDD" id="cd00309">
    <property type="entry name" value="chaperonin_type_I_II"/>
    <property type="match status" value="1"/>
</dbReference>
<dbReference type="OrthoDB" id="2379282at2"/>
<dbReference type="GO" id="GO:0140662">
    <property type="term" value="F:ATP-dependent protein folding chaperone"/>
    <property type="evidence" value="ECO:0007669"/>
    <property type="project" value="InterPro"/>
</dbReference>
<gene>
    <name evidence="7" type="primary">groL_1</name>
    <name evidence="7" type="ORF">AN618_02790</name>
</gene>
<dbReference type="Gene3D" id="3.50.7.10">
    <property type="entry name" value="GroEL"/>
    <property type="match status" value="1"/>
</dbReference>
<dbReference type="InterPro" id="IPR027409">
    <property type="entry name" value="GroEL-like_apical_dom_sf"/>
</dbReference>
<comment type="similarity">
    <text evidence="2">Belongs to the TCP-1 chaperonin family.</text>
</comment>
<sequence length="528" mass="56814">MNFKNNNGQEVDEKFAAFLTNANAIRAVASAVEGTIGPKGLDIMLVDRFGEVTVTNDGVTILKLMDINHPAAKMLINIAKAQQEEVGDGTTTTTIMAGAMVSEGVNQILRGVPVAKVIEGIKHGVKKAQEILIAKSIPVKGIDDPALRDIAYIAGREHEDIAELVTQAAKLIGEEKLKEKNFKLRDIVMAREGAENEVFLGVIVDKEKVNKQMPRELEDVRVLVIDDALEPEQIEEGALSTESGFARYMALQEEFRENLKKLIELKVNLVLVSKGISGEAEEMLTDAGVIALERVSAKDLERVAEHTGARIMKKAGLKKSIDEIKSYIGRAKKAYEDEKLEHLRIEGGEGKPMATILVGAATAEIVGERERIAKDAASSLQAAVKGGVVPGGGAVEVAVARELEREREKIKGMASYGIDCVIAALKRPLSQIVYNAGFNPLEKLEEVIYTQAEKGSDAIGVNCDTGELADMTELGVLDPALVKIHAIKAAGEIAQAILRIDTIIKKRDEGPAARGSSEPAAGVGEMDF</sequence>
<dbReference type="InParanoid" id="A0A140LD98"/>
<dbReference type="GO" id="GO:0005524">
    <property type="term" value="F:ATP binding"/>
    <property type="evidence" value="ECO:0007669"/>
    <property type="project" value="UniProtKB-KW"/>
</dbReference>
<comment type="similarity">
    <text evidence="1">Belongs to the chaperonin (HSP60) family.</text>
</comment>
<dbReference type="EMBL" id="LOED01000002">
    <property type="protein sequence ID" value="KXG78523.1"/>
    <property type="molecule type" value="Genomic_DNA"/>
</dbReference>
<accession>A0A140LD98</accession>
<keyword evidence="5" id="KW-0143">Chaperone</keyword>
<comment type="caution">
    <text evidence="7">The sequence shown here is derived from an EMBL/GenBank/DDBJ whole genome shotgun (WGS) entry which is preliminary data.</text>
</comment>
<reference evidence="7 8" key="1">
    <citation type="submission" date="2015-12" db="EMBL/GenBank/DDBJ databases">
        <title>Draft genome sequnece of Fervidicola ferrireducens strain Y170.</title>
        <authorList>
            <person name="Patel B.K."/>
        </authorList>
    </citation>
    <scope>NUCLEOTIDE SEQUENCE [LARGE SCALE GENOMIC DNA]</scope>
    <source>
        <strain evidence="7 8">Y170</strain>
    </source>
</reference>
<feature type="region of interest" description="Disordered" evidence="6">
    <location>
        <begin position="509"/>
        <end position="528"/>
    </location>
</feature>
<keyword evidence="4" id="KW-0067">ATP-binding</keyword>
<dbReference type="InterPro" id="IPR027413">
    <property type="entry name" value="GROEL-like_equatorial_sf"/>
</dbReference>
<evidence type="ECO:0000256" key="6">
    <source>
        <dbReference type="SAM" id="MobiDB-lite"/>
    </source>
</evidence>
<evidence type="ECO:0000313" key="7">
    <source>
        <dbReference type="EMBL" id="KXG78523.1"/>
    </source>
</evidence>